<proteinExistence type="predicted"/>
<feature type="domain" description="CRISPR-associated protein Cas6 C-terminal" evidence="1">
    <location>
        <begin position="138"/>
        <end position="262"/>
    </location>
</feature>
<accession>G9PEF2</accession>
<reference evidence="2 3" key="1">
    <citation type="submission" date="2011-10" db="EMBL/GenBank/DDBJ databases">
        <title>The Genome Sequence of Actinomyces graevenitzii C83.</title>
        <authorList>
            <consortium name="The Broad Institute Genome Sequencing Platform"/>
            <consortium name="The Broad Institute Genome Sequencing Center for Infectious Disease"/>
            <person name="Earl A."/>
            <person name="Ward D."/>
            <person name="Feldgarden M."/>
            <person name="Gevers D."/>
            <person name="Sibley C.D."/>
            <person name="Field T.R."/>
            <person name="Grinwis M."/>
            <person name="Eshaghurshan C.S."/>
            <person name="Surette M.G."/>
            <person name="Young S.K."/>
            <person name="Zeng Q."/>
            <person name="Gargeya S."/>
            <person name="Fitzgerald M."/>
            <person name="Haas B."/>
            <person name="Abouelleil A."/>
            <person name="Alvarado L."/>
            <person name="Arachchi H.M."/>
            <person name="Berlin A."/>
            <person name="Brown A."/>
            <person name="Chapman S.B."/>
            <person name="Chen Z."/>
            <person name="Dunbar C."/>
            <person name="Freedman E."/>
            <person name="Gearin G."/>
            <person name="Goldberg J."/>
            <person name="Griggs A."/>
            <person name="Gujja S."/>
            <person name="Heiman D."/>
            <person name="Howarth C."/>
            <person name="Larson L."/>
            <person name="Lui A."/>
            <person name="MacDonald P.J.P."/>
            <person name="Montmayeur A."/>
            <person name="Murphy C."/>
            <person name="Neiman D."/>
            <person name="Pearson M."/>
            <person name="Priest M."/>
            <person name="Roberts A."/>
            <person name="Saif S."/>
            <person name="Shea T."/>
            <person name="Shenoy N."/>
            <person name="Sisk P."/>
            <person name="Stolte C."/>
            <person name="Sykes S."/>
            <person name="Wortman J."/>
            <person name="Nusbaum C."/>
            <person name="Birren B."/>
        </authorList>
    </citation>
    <scope>NUCLEOTIDE SEQUENCE [LARGE SCALE GENOMIC DNA]</scope>
    <source>
        <strain evidence="2 3">C83</strain>
    </source>
</reference>
<dbReference type="STRING" id="435830.HMPREF0045_00545"/>
<evidence type="ECO:0000313" key="2">
    <source>
        <dbReference type="EMBL" id="EHM89132.1"/>
    </source>
</evidence>
<sequence length="268" mass="28952">MPASVYVRFDAPEGGVPATPRRLHAALSAVLDLPPGISPERAAQFPTLAHRPVHGSGGVKPYSLGELSHSESTFGVEVRFLDDRLIDTLDAWLSWGGVMRLGAGTNDDAVLIASEGQIISQASWEELAERDQDTAWEIRLVTPTTFSSKGNHVPRLSPATIATSLQQRWWAWNRRLAPPRIDRHAMASVLATQDFTRSSVVSLAMPRRAGQGRLSSRCIPAHEGHLRISGVEGAEATRIFSRLMALSAYTNVGSHTSFGMGVIDAVAA</sequence>
<dbReference type="HOGENOM" id="CLU_1096794_0_0_11"/>
<organism evidence="2 3">
    <name type="scientific">Actinomyces graevenitzii C83</name>
    <dbReference type="NCBI Taxonomy" id="435830"/>
    <lineage>
        <taxon>Bacteria</taxon>
        <taxon>Bacillati</taxon>
        <taxon>Actinomycetota</taxon>
        <taxon>Actinomycetes</taxon>
        <taxon>Actinomycetales</taxon>
        <taxon>Actinomycetaceae</taxon>
        <taxon>Actinomyces</taxon>
    </lineage>
</organism>
<name>G9PEF2_9ACTO</name>
<dbReference type="Proteomes" id="UP000003822">
    <property type="component" value="Unassembled WGS sequence"/>
</dbReference>
<dbReference type="Gene3D" id="3.30.70.1900">
    <property type="match status" value="1"/>
</dbReference>
<evidence type="ECO:0000313" key="3">
    <source>
        <dbReference type="Proteomes" id="UP000003822"/>
    </source>
</evidence>
<dbReference type="EMBL" id="ACRN01000002">
    <property type="protein sequence ID" value="EHM89132.1"/>
    <property type="molecule type" value="Genomic_DNA"/>
</dbReference>
<dbReference type="Pfam" id="PF10040">
    <property type="entry name" value="CRISPR_Cas6"/>
    <property type="match status" value="1"/>
</dbReference>
<dbReference type="eggNOG" id="COG5551">
    <property type="taxonomic scope" value="Bacteria"/>
</dbReference>
<keyword evidence="3" id="KW-1185">Reference proteome</keyword>
<evidence type="ECO:0000259" key="1">
    <source>
        <dbReference type="Pfam" id="PF10040"/>
    </source>
</evidence>
<comment type="caution">
    <text evidence="2">The sequence shown here is derived from an EMBL/GenBank/DDBJ whole genome shotgun (WGS) entry which is preliminary data.</text>
</comment>
<dbReference type="InterPro" id="IPR019267">
    <property type="entry name" value="CRISPR-assoc_Cas6_C"/>
</dbReference>
<protein>
    <recommendedName>
        <fullName evidence="1">CRISPR-associated protein Cas6 C-terminal domain-containing protein</fullName>
    </recommendedName>
</protein>
<gene>
    <name evidence="2" type="ORF">HMPREF0045_00545</name>
</gene>
<dbReference type="AlphaFoldDB" id="G9PEF2"/>